<sequence>SVGVSYLLLVSDEAGCVGGGGGAPVIPPSAQPRCSPGQPKEPQRLGLEWELQ</sequence>
<name>A0A427B3N9_ENSVE</name>
<proteinExistence type="predicted"/>
<accession>A0A427B3N9</accession>
<comment type="caution">
    <text evidence="2">The sequence shown here is derived from an EMBL/GenBank/DDBJ whole genome shotgun (WGS) entry which is preliminary data.</text>
</comment>
<gene>
    <name evidence="2" type="ORF">B296_00018512</name>
</gene>
<feature type="region of interest" description="Disordered" evidence="1">
    <location>
        <begin position="20"/>
        <end position="52"/>
    </location>
</feature>
<dbReference type="Proteomes" id="UP000287651">
    <property type="component" value="Unassembled WGS sequence"/>
</dbReference>
<protein>
    <submittedName>
        <fullName evidence="2">Uncharacterized protein</fullName>
    </submittedName>
</protein>
<dbReference type="AlphaFoldDB" id="A0A427B3N9"/>
<feature type="non-terminal residue" evidence="2">
    <location>
        <position position="1"/>
    </location>
</feature>
<dbReference type="EMBL" id="AMZH03000561">
    <property type="protein sequence ID" value="RRT83099.1"/>
    <property type="molecule type" value="Genomic_DNA"/>
</dbReference>
<evidence type="ECO:0000313" key="2">
    <source>
        <dbReference type="EMBL" id="RRT83099.1"/>
    </source>
</evidence>
<organism evidence="2 3">
    <name type="scientific">Ensete ventricosum</name>
    <name type="common">Abyssinian banana</name>
    <name type="synonym">Musa ensete</name>
    <dbReference type="NCBI Taxonomy" id="4639"/>
    <lineage>
        <taxon>Eukaryota</taxon>
        <taxon>Viridiplantae</taxon>
        <taxon>Streptophyta</taxon>
        <taxon>Embryophyta</taxon>
        <taxon>Tracheophyta</taxon>
        <taxon>Spermatophyta</taxon>
        <taxon>Magnoliopsida</taxon>
        <taxon>Liliopsida</taxon>
        <taxon>Zingiberales</taxon>
        <taxon>Musaceae</taxon>
        <taxon>Ensete</taxon>
    </lineage>
</organism>
<evidence type="ECO:0000313" key="3">
    <source>
        <dbReference type="Proteomes" id="UP000287651"/>
    </source>
</evidence>
<evidence type="ECO:0000256" key="1">
    <source>
        <dbReference type="SAM" id="MobiDB-lite"/>
    </source>
</evidence>
<reference evidence="2 3" key="1">
    <citation type="journal article" date="2014" name="Agronomy (Basel)">
        <title>A Draft Genome Sequence for Ensete ventricosum, the Drought-Tolerant Tree Against Hunger.</title>
        <authorList>
            <person name="Harrison J."/>
            <person name="Moore K.A."/>
            <person name="Paszkiewicz K."/>
            <person name="Jones T."/>
            <person name="Grant M."/>
            <person name="Ambacheew D."/>
            <person name="Muzemil S."/>
            <person name="Studholme D.J."/>
        </authorList>
    </citation>
    <scope>NUCLEOTIDE SEQUENCE [LARGE SCALE GENOMIC DNA]</scope>
</reference>